<name>A0A511DN22_9PSEU</name>
<evidence type="ECO:0000313" key="2">
    <source>
        <dbReference type="EMBL" id="GEL25663.1"/>
    </source>
</evidence>
<evidence type="ECO:0000256" key="1">
    <source>
        <dbReference type="SAM" id="MobiDB-lite"/>
    </source>
</evidence>
<dbReference type="Proteomes" id="UP000321685">
    <property type="component" value="Unassembled WGS sequence"/>
</dbReference>
<sequence>MSGDGPGPTPIQPPPRYPASGFTHRHRAILRAIDTGRAEVLWGCVPTLLIDGLFCDQTAANDLFRARLICGEPAPAGHRGIAKINHEAGAPYGIGPQPAGEQLTDHTTTARASHGEQR</sequence>
<feature type="region of interest" description="Disordered" evidence="1">
    <location>
        <begin position="88"/>
        <end position="118"/>
    </location>
</feature>
<dbReference type="EMBL" id="BJVJ01000060">
    <property type="protein sequence ID" value="GEL25663.1"/>
    <property type="molecule type" value="Genomic_DNA"/>
</dbReference>
<evidence type="ECO:0000313" key="3">
    <source>
        <dbReference type="Proteomes" id="UP000321685"/>
    </source>
</evidence>
<keyword evidence="3" id="KW-1185">Reference proteome</keyword>
<protein>
    <submittedName>
        <fullName evidence="2">Uncharacterized protein</fullName>
    </submittedName>
</protein>
<dbReference type="AlphaFoldDB" id="A0A511DN22"/>
<accession>A0A511DN22</accession>
<gene>
    <name evidence="2" type="ORF">PSU4_46170</name>
</gene>
<feature type="region of interest" description="Disordered" evidence="1">
    <location>
        <begin position="1"/>
        <end position="22"/>
    </location>
</feature>
<comment type="caution">
    <text evidence="2">The sequence shown here is derived from an EMBL/GenBank/DDBJ whole genome shotgun (WGS) entry which is preliminary data.</text>
</comment>
<proteinExistence type="predicted"/>
<organism evidence="2 3">
    <name type="scientific">Pseudonocardia sulfidoxydans NBRC 16205</name>
    <dbReference type="NCBI Taxonomy" id="1223511"/>
    <lineage>
        <taxon>Bacteria</taxon>
        <taxon>Bacillati</taxon>
        <taxon>Actinomycetota</taxon>
        <taxon>Actinomycetes</taxon>
        <taxon>Pseudonocardiales</taxon>
        <taxon>Pseudonocardiaceae</taxon>
        <taxon>Pseudonocardia</taxon>
    </lineage>
</organism>
<feature type="compositionally biased region" description="Pro residues" evidence="1">
    <location>
        <begin position="7"/>
        <end position="17"/>
    </location>
</feature>
<reference evidence="2 3" key="1">
    <citation type="submission" date="2019-07" db="EMBL/GenBank/DDBJ databases">
        <title>Whole genome shotgun sequence of Pseudonocardia sulfidoxydans NBRC 16205.</title>
        <authorList>
            <person name="Hosoyama A."/>
            <person name="Uohara A."/>
            <person name="Ohji S."/>
            <person name="Ichikawa N."/>
        </authorList>
    </citation>
    <scope>NUCLEOTIDE SEQUENCE [LARGE SCALE GENOMIC DNA]</scope>
    <source>
        <strain evidence="2 3">NBRC 16205</strain>
    </source>
</reference>